<sequence>MCVLLLEKERYFWCAMIYMWIFLNDLTFIHGKHIFLAIAYFLCIGSAAAVIILYLKLKSSGSS</sequence>
<keyword evidence="1" id="KW-1133">Transmembrane helix</keyword>
<accession>A0A2P2PB82</accession>
<dbReference type="AlphaFoldDB" id="A0A2P2PB82"/>
<keyword evidence="1" id="KW-0472">Membrane</keyword>
<reference evidence="2" key="1">
    <citation type="submission" date="2018-02" db="EMBL/GenBank/DDBJ databases">
        <title>Rhizophora mucronata_Transcriptome.</title>
        <authorList>
            <person name="Meera S.P."/>
            <person name="Sreeshan A."/>
            <person name="Augustine A."/>
        </authorList>
    </citation>
    <scope>NUCLEOTIDE SEQUENCE</scope>
    <source>
        <tissue evidence="2">Leaf</tissue>
    </source>
</reference>
<dbReference type="EMBL" id="GGEC01071503">
    <property type="protein sequence ID" value="MBX51987.1"/>
    <property type="molecule type" value="Transcribed_RNA"/>
</dbReference>
<protein>
    <submittedName>
        <fullName evidence="2">Uncharacterized protein</fullName>
    </submittedName>
</protein>
<keyword evidence="1" id="KW-0812">Transmembrane</keyword>
<evidence type="ECO:0000313" key="2">
    <source>
        <dbReference type="EMBL" id="MBX51987.1"/>
    </source>
</evidence>
<organism evidence="2">
    <name type="scientific">Rhizophora mucronata</name>
    <name type="common">Asiatic mangrove</name>
    <dbReference type="NCBI Taxonomy" id="61149"/>
    <lineage>
        <taxon>Eukaryota</taxon>
        <taxon>Viridiplantae</taxon>
        <taxon>Streptophyta</taxon>
        <taxon>Embryophyta</taxon>
        <taxon>Tracheophyta</taxon>
        <taxon>Spermatophyta</taxon>
        <taxon>Magnoliopsida</taxon>
        <taxon>eudicotyledons</taxon>
        <taxon>Gunneridae</taxon>
        <taxon>Pentapetalae</taxon>
        <taxon>rosids</taxon>
        <taxon>fabids</taxon>
        <taxon>Malpighiales</taxon>
        <taxon>Rhizophoraceae</taxon>
        <taxon>Rhizophora</taxon>
    </lineage>
</organism>
<proteinExistence type="predicted"/>
<name>A0A2P2PB82_RHIMU</name>
<feature type="transmembrane region" description="Helical" evidence="1">
    <location>
        <begin position="12"/>
        <end position="29"/>
    </location>
</feature>
<feature type="transmembrane region" description="Helical" evidence="1">
    <location>
        <begin position="35"/>
        <end position="55"/>
    </location>
</feature>
<evidence type="ECO:0000256" key="1">
    <source>
        <dbReference type="SAM" id="Phobius"/>
    </source>
</evidence>